<dbReference type="STRING" id="5627.A0A1C7MFH8"/>
<keyword evidence="5" id="KW-0539">Nucleus</keyword>
<keyword evidence="3" id="KW-0805">Transcription regulation</keyword>
<dbReference type="EMBL" id="LUGG01000006">
    <property type="protein sequence ID" value="OBZ73774.1"/>
    <property type="molecule type" value="Genomic_DNA"/>
</dbReference>
<dbReference type="PANTHER" id="PTHR47338">
    <property type="entry name" value="ZN(II)2CYS6 TRANSCRIPTION FACTOR (EUROFUNG)-RELATED"/>
    <property type="match status" value="1"/>
</dbReference>
<comment type="caution">
    <text evidence="8">The sequence shown here is derived from an EMBL/GenBank/DDBJ whole genome shotgun (WGS) entry which is preliminary data.</text>
</comment>
<dbReference type="Proteomes" id="UP000092993">
    <property type="component" value="Unassembled WGS sequence"/>
</dbReference>
<dbReference type="GO" id="GO:0008270">
    <property type="term" value="F:zinc ion binding"/>
    <property type="evidence" value="ECO:0007669"/>
    <property type="project" value="InterPro"/>
</dbReference>
<evidence type="ECO:0000259" key="7">
    <source>
        <dbReference type="Pfam" id="PF04082"/>
    </source>
</evidence>
<proteinExistence type="predicted"/>
<name>A0A1C7MFH8_GRIFR</name>
<dbReference type="OrthoDB" id="2123952at2759"/>
<dbReference type="GO" id="GO:0000981">
    <property type="term" value="F:DNA-binding transcription factor activity, RNA polymerase II-specific"/>
    <property type="evidence" value="ECO:0007669"/>
    <property type="project" value="InterPro"/>
</dbReference>
<evidence type="ECO:0000256" key="1">
    <source>
        <dbReference type="ARBA" id="ARBA00004123"/>
    </source>
</evidence>
<evidence type="ECO:0000256" key="2">
    <source>
        <dbReference type="ARBA" id="ARBA00022723"/>
    </source>
</evidence>
<comment type="subcellular location">
    <subcellularLocation>
        <location evidence="1">Nucleus</location>
    </subcellularLocation>
</comment>
<feature type="region of interest" description="Disordered" evidence="6">
    <location>
        <begin position="141"/>
        <end position="183"/>
    </location>
</feature>
<dbReference type="PANTHER" id="PTHR47338:SF5">
    <property type="entry name" value="ZN(II)2CYS6 TRANSCRIPTION FACTOR (EUROFUNG)"/>
    <property type="match status" value="1"/>
</dbReference>
<organism evidence="8 9">
    <name type="scientific">Grifola frondosa</name>
    <name type="common">Maitake</name>
    <name type="synonym">Polyporus frondosus</name>
    <dbReference type="NCBI Taxonomy" id="5627"/>
    <lineage>
        <taxon>Eukaryota</taxon>
        <taxon>Fungi</taxon>
        <taxon>Dikarya</taxon>
        <taxon>Basidiomycota</taxon>
        <taxon>Agaricomycotina</taxon>
        <taxon>Agaricomycetes</taxon>
        <taxon>Polyporales</taxon>
        <taxon>Grifolaceae</taxon>
        <taxon>Grifola</taxon>
    </lineage>
</organism>
<keyword evidence="9" id="KW-1185">Reference proteome</keyword>
<protein>
    <recommendedName>
        <fullName evidence="7">Xylanolytic transcriptional activator regulatory domain-containing protein</fullName>
    </recommendedName>
</protein>
<feature type="domain" description="Xylanolytic transcriptional activator regulatory" evidence="7">
    <location>
        <begin position="197"/>
        <end position="351"/>
    </location>
</feature>
<evidence type="ECO:0000313" key="8">
    <source>
        <dbReference type="EMBL" id="OBZ73774.1"/>
    </source>
</evidence>
<dbReference type="CDD" id="cd12148">
    <property type="entry name" value="fungal_TF_MHR"/>
    <property type="match status" value="1"/>
</dbReference>
<evidence type="ECO:0000313" key="9">
    <source>
        <dbReference type="Proteomes" id="UP000092993"/>
    </source>
</evidence>
<dbReference type="GO" id="GO:0003677">
    <property type="term" value="F:DNA binding"/>
    <property type="evidence" value="ECO:0007669"/>
    <property type="project" value="InterPro"/>
</dbReference>
<feature type="region of interest" description="Disordered" evidence="6">
    <location>
        <begin position="1"/>
        <end position="20"/>
    </location>
</feature>
<keyword evidence="2" id="KW-0479">Metal-binding</keyword>
<feature type="compositionally biased region" description="Low complexity" evidence="6">
    <location>
        <begin position="154"/>
        <end position="178"/>
    </location>
</feature>
<dbReference type="InterPro" id="IPR007219">
    <property type="entry name" value="XnlR_reg_dom"/>
</dbReference>
<dbReference type="GO" id="GO:0005634">
    <property type="term" value="C:nucleus"/>
    <property type="evidence" value="ECO:0007669"/>
    <property type="project" value="UniProtKB-SubCell"/>
</dbReference>
<sequence>MALWLRSEDTAPGSKSQGTGRLPLHLPKLIHLHSPLFAISEYHFARLYPSKREPLIVNNQCMRLSRVPSASALARRAMLATRANGVATVQRPAVIVILLRRLAPTPTRRGALYPHRECDSGTFFRDCDGFPSGFVFGNDADTKAKRSRVDRPEPNAASPSSADPSPPSSQSEPLLESPTTGNASILLDPTTTHELVNLFFAHCNPQRMIIHKPSFSAALSHNTVPSHLVLAVCALAAPLSKTVSALSSPARLAGVPFFQKAVSLMFDSEGHLLSEPSLTTAQSLCLLEMHEIAASHSWTRQFRYFELALQVLEESLEVHKPDTPLLSATNTPDSLNTFIQRECTRRCFWLIQTLAWITRIYTLKPVRPRSIELAELVRLPIDETTFELAVLSNSATSEFLHRPAPRTRYASQFGHVCRILEIYQNMESVLAIQDPHARAVAVGKSRRVLQDWEASLPAHLQFTEDNLEQQVAMFDTSSNTGAWCFCFMHVLHPCCFLAVLEGEGSLAEPIPWHTFGMHFMSYSKYSRDDPQLEVWDRDFEKVWASEWLLSPINGGTLRHS</sequence>
<reference evidence="8 9" key="1">
    <citation type="submission" date="2016-03" db="EMBL/GenBank/DDBJ databases">
        <title>Whole genome sequencing of Grifola frondosa 9006-11.</title>
        <authorList>
            <person name="Min B."/>
            <person name="Park H."/>
            <person name="Kim J.-G."/>
            <person name="Cho H."/>
            <person name="Oh Y.-L."/>
            <person name="Kong W.-S."/>
            <person name="Choi I.-G."/>
        </authorList>
    </citation>
    <scope>NUCLEOTIDE SEQUENCE [LARGE SCALE GENOMIC DNA]</scope>
    <source>
        <strain evidence="8 9">9006-11</strain>
    </source>
</reference>
<evidence type="ECO:0000256" key="6">
    <source>
        <dbReference type="SAM" id="MobiDB-lite"/>
    </source>
</evidence>
<evidence type="ECO:0000256" key="3">
    <source>
        <dbReference type="ARBA" id="ARBA00023015"/>
    </source>
</evidence>
<dbReference type="InterPro" id="IPR050815">
    <property type="entry name" value="TF_fung"/>
</dbReference>
<accession>A0A1C7MFH8</accession>
<evidence type="ECO:0000256" key="5">
    <source>
        <dbReference type="ARBA" id="ARBA00023242"/>
    </source>
</evidence>
<gene>
    <name evidence="8" type="ORF">A0H81_06057</name>
</gene>
<dbReference type="Pfam" id="PF04082">
    <property type="entry name" value="Fungal_trans"/>
    <property type="match status" value="1"/>
</dbReference>
<dbReference type="AlphaFoldDB" id="A0A1C7MFH8"/>
<dbReference type="GO" id="GO:0006351">
    <property type="term" value="P:DNA-templated transcription"/>
    <property type="evidence" value="ECO:0007669"/>
    <property type="project" value="InterPro"/>
</dbReference>
<feature type="compositionally biased region" description="Basic and acidic residues" evidence="6">
    <location>
        <begin position="141"/>
        <end position="153"/>
    </location>
</feature>
<evidence type="ECO:0000256" key="4">
    <source>
        <dbReference type="ARBA" id="ARBA00023163"/>
    </source>
</evidence>
<keyword evidence="4" id="KW-0804">Transcription</keyword>